<keyword evidence="4" id="KW-0411">Iron-sulfur</keyword>
<dbReference type="Pfam" id="PF15628">
    <property type="entry name" value="RRM_DME"/>
    <property type="match status" value="1"/>
</dbReference>
<comment type="cofactor">
    <cofactor evidence="1">
        <name>[4Fe-4S] cluster</name>
        <dbReference type="ChEBI" id="CHEBI:49883"/>
    </cofactor>
</comment>
<keyword evidence="3" id="KW-0408">Iron</keyword>
<organism evidence="7 8">
    <name type="scientific">Castilleja foliolosa</name>
    <dbReference type="NCBI Taxonomy" id="1961234"/>
    <lineage>
        <taxon>Eukaryota</taxon>
        <taxon>Viridiplantae</taxon>
        <taxon>Streptophyta</taxon>
        <taxon>Embryophyta</taxon>
        <taxon>Tracheophyta</taxon>
        <taxon>Spermatophyta</taxon>
        <taxon>Magnoliopsida</taxon>
        <taxon>eudicotyledons</taxon>
        <taxon>Gunneridae</taxon>
        <taxon>Pentapetalae</taxon>
        <taxon>asterids</taxon>
        <taxon>lamiids</taxon>
        <taxon>Lamiales</taxon>
        <taxon>Orobanchaceae</taxon>
        <taxon>Pedicularideae</taxon>
        <taxon>Castillejinae</taxon>
        <taxon>Castilleja</taxon>
    </lineage>
</organism>
<dbReference type="GO" id="GO:0016787">
    <property type="term" value="F:hydrolase activity"/>
    <property type="evidence" value="ECO:0007669"/>
    <property type="project" value="UniProtKB-ARBA"/>
</dbReference>
<protein>
    <recommendedName>
        <fullName evidence="6">Demeter RRM-fold domain-containing protein</fullName>
    </recommendedName>
</protein>
<evidence type="ECO:0000313" key="7">
    <source>
        <dbReference type="EMBL" id="KAL3634612.1"/>
    </source>
</evidence>
<dbReference type="PANTHER" id="PTHR46213:SF13">
    <property type="entry name" value="DEMETER-LIKE PROTEIN 2-RELATED"/>
    <property type="match status" value="1"/>
</dbReference>
<feature type="compositionally biased region" description="Acidic residues" evidence="5">
    <location>
        <begin position="279"/>
        <end position="298"/>
    </location>
</feature>
<feature type="domain" description="Demeter RRM-fold" evidence="6">
    <location>
        <begin position="900"/>
        <end position="1000"/>
    </location>
</feature>
<dbReference type="PANTHER" id="PTHR46213">
    <property type="entry name" value="TRANSCRIPTIONAL ACTIVATOR DEMETER"/>
    <property type="match status" value="1"/>
</dbReference>
<proteinExistence type="predicted"/>
<evidence type="ECO:0000256" key="5">
    <source>
        <dbReference type="SAM" id="MobiDB-lite"/>
    </source>
</evidence>
<dbReference type="Gene3D" id="1.10.340.30">
    <property type="entry name" value="Hypothetical protein, domain 2"/>
    <property type="match status" value="1"/>
</dbReference>
<dbReference type="SUPFAM" id="SSF48150">
    <property type="entry name" value="DNA-glycosylase"/>
    <property type="match status" value="1"/>
</dbReference>
<evidence type="ECO:0000256" key="3">
    <source>
        <dbReference type="ARBA" id="ARBA00023004"/>
    </source>
</evidence>
<dbReference type="GO" id="GO:0051536">
    <property type="term" value="F:iron-sulfur cluster binding"/>
    <property type="evidence" value="ECO:0007669"/>
    <property type="project" value="UniProtKB-KW"/>
</dbReference>
<sequence length="1009" mass="116004">MEQKTMFDWVPHTPPAKSVPARHVPNSKESKKASKNETPEMMNRETREKIKRFRPKVYDRTKPKKKPSTSTPKPKKRCLTTDPINPSTPKLTEASVEHSKDIDQEEVGGSNRKNCKRKLDLLDFDDQNGNMDHTLEVFDKVVPLLKKARMRRSRATNFDKFVKFVGEITRVWTFSKNSFDKWAAMRRKRSEVPVRRKRSKVPVRRKRLNIKCVVNHDLIDRPELAHVEVEDSIEHPELLHDNVVVSSNSNISFNGDIQHLEETKLESEFIRCSHGDVPTSDDEGDEEEHDKEDDDEEHDCLRDNNLYTKALSDFSSQMMESLHIDDPNTQKQLELVVRNLFDSIIVPKEKSVTTKKPRPKVNFDAPIESDENNADDDKIPKDTKLFESRVREFISILNHIQGNRLFSPWKGSVVDSVVGVFLTQNVSDHHSSQAFMNLASKFPNDEVDPEQLLIENDPSQTRPVDPEQLSIMEKDPLSTVEKDPMLCPVSQTSQVDPEDGNVHSSKTKCKNKDKEEDTSHWDKLRVQYSTNKKRTDRNRDFVNWEAVRQTSQEDLSIIIKERGMKDQLAQAIKDFLDRIYKDHGSLDLEWLRDVPPEKAKEYLLSIHRLGLKSTECVRLLSLHHQAFPVDVNITRVTSRVGWIPMDLPPEIPMHLLQKYPNLNDVQKYIWKHILNLSHAELYQAHCHMILFGKSICTPHNPNCDACPFKPSCRHYASLTASKRPLVEGSENKASQSSESASSQGSVDETSQLMLPGLDADLSAGSSSSYSCEPVIEMPESPVHECTDTFLQDIEDMESEDEMPWLNFCSDNSEHCESKALITVNMAAKRPAPPLKNKKRLRTEHHVYELPDTSPLLAGFDIREPEEKTPYLLAIWMPKKTDGDQGSTEVVKYQDEKIVQGTILIPCRTANRGFFPLNGTYFQINEVFADHETSHNPINIPREWIWNLQRRALFCATSVSSACRDMDQDEMRYFFTKGAMCIRGFDRRTKAPKALERKFHVSTANREDMF</sequence>
<evidence type="ECO:0000313" key="8">
    <source>
        <dbReference type="Proteomes" id="UP001632038"/>
    </source>
</evidence>
<dbReference type="AlphaFoldDB" id="A0ABD3CYR4"/>
<feature type="region of interest" description="Disordered" evidence="5">
    <location>
        <begin position="491"/>
        <end position="518"/>
    </location>
</feature>
<feature type="compositionally biased region" description="Basic and acidic residues" evidence="5">
    <location>
        <begin position="26"/>
        <end position="48"/>
    </location>
</feature>
<reference evidence="8" key="1">
    <citation type="journal article" date="2024" name="IScience">
        <title>Strigolactones Initiate the Formation of Haustorium-like Structures in Castilleja.</title>
        <authorList>
            <person name="Buerger M."/>
            <person name="Peterson D."/>
            <person name="Chory J."/>
        </authorList>
    </citation>
    <scope>NUCLEOTIDE SEQUENCE [LARGE SCALE GENOMIC DNA]</scope>
</reference>
<evidence type="ECO:0000256" key="2">
    <source>
        <dbReference type="ARBA" id="ARBA00022723"/>
    </source>
</evidence>
<dbReference type="GO" id="GO:0140097">
    <property type="term" value="F:catalytic activity, acting on DNA"/>
    <property type="evidence" value="ECO:0007669"/>
    <property type="project" value="UniProtKB-ARBA"/>
</dbReference>
<feature type="region of interest" description="Disordered" evidence="5">
    <location>
        <begin position="355"/>
        <end position="380"/>
    </location>
</feature>
<evidence type="ECO:0000256" key="4">
    <source>
        <dbReference type="ARBA" id="ARBA00023014"/>
    </source>
</evidence>
<feature type="compositionally biased region" description="Low complexity" evidence="5">
    <location>
        <begin position="731"/>
        <end position="745"/>
    </location>
</feature>
<dbReference type="InterPro" id="IPR028925">
    <property type="entry name" value="RRM_DME"/>
</dbReference>
<dbReference type="InterPro" id="IPR023170">
    <property type="entry name" value="HhH_base_excis_C"/>
</dbReference>
<dbReference type="InterPro" id="IPR011257">
    <property type="entry name" value="DNA_glycosylase"/>
</dbReference>
<keyword evidence="8" id="KW-1185">Reference proteome</keyword>
<name>A0ABD3CYR4_9LAMI</name>
<dbReference type="Gene3D" id="1.10.1670.10">
    <property type="entry name" value="Helix-hairpin-Helix base-excision DNA repair enzymes (C-terminal)"/>
    <property type="match status" value="1"/>
</dbReference>
<feature type="region of interest" description="Disordered" evidence="5">
    <location>
        <begin position="724"/>
        <end position="748"/>
    </location>
</feature>
<accession>A0ABD3CYR4</accession>
<feature type="region of interest" description="Disordered" evidence="5">
    <location>
        <begin position="1"/>
        <end position="110"/>
    </location>
</feature>
<keyword evidence="2" id="KW-0479">Metal-binding</keyword>
<feature type="compositionally biased region" description="Basic residues" evidence="5">
    <location>
        <begin position="62"/>
        <end position="78"/>
    </location>
</feature>
<dbReference type="GO" id="GO:0046872">
    <property type="term" value="F:metal ion binding"/>
    <property type="evidence" value="ECO:0007669"/>
    <property type="project" value="UniProtKB-KW"/>
</dbReference>
<evidence type="ECO:0000259" key="6">
    <source>
        <dbReference type="Pfam" id="PF15628"/>
    </source>
</evidence>
<comment type="caution">
    <text evidence="7">The sequence shown here is derived from an EMBL/GenBank/DDBJ whole genome shotgun (WGS) entry which is preliminary data.</text>
</comment>
<gene>
    <name evidence="7" type="ORF">CASFOL_021666</name>
</gene>
<dbReference type="InterPro" id="IPR044811">
    <property type="entry name" value="DME/ROS1"/>
</dbReference>
<evidence type="ECO:0000256" key="1">
    <source>
        <dbReference type="ARBA" id="ARBA00001966"/>
    </source>
</evidence>
<dbReference type="SMART" id="SM00525">
    <property type="entry name" value="FES"/>
    <property type="match status" value="1"/>
</dbReference>
<dbReference type="InterPro" id="IPR003651">
    <property type="entry name" value="Endonuclease3_FeS-loop_motif"/>
</dbReference>
<dbReference type="EMBL" id="JAVIJP010000028">
    <property type="protein sequence ID" value="KAL3634612.1"/>
    <property type="molecule type" value="Genomic_DNA"/>
</dbReference>
<dbReference type="Proteomes" id="UP001632038">
    <property type="component" value="Unassembled WGS sequence"/>
</dbReference>
<feature type="region of interest" description="Disordered" evidence="5">
    <location>
        <begin position="273"/>
        <end position="299"/>
    </location>
</feature>